<organism evidence="12 13">
    <name type="scientific">Planktothrix serta PCC 8927</name>
    <dbReference type="NCBI Taxonomy" id="671068"/>
    <lineage>
        <taxon>Bacteria</taxon>
        <taxon>Bacillati</taxon>
        <taxon>Cyanobacteriota</taxon>
        <taxon>Cyanophyceae</taxon>
        <taxon>Oscillatoriophycideae</taxon>
        <taxon>Oscillatoriales</taxon>
        <taxon>Microcoleaceae</taxon>
        <taxon>Planktothrix</taxon>
    </lineage>
</organism>
<dbReference type="GO" id="GO:0006310">
    <property type="term" value="P:DNA recombination"/>
    <property type="evidence" value="ECO:0007669"/>
    <property type="project" value="InterPro"/>
</dbReference>
<dbReference type="SMART" id="SM00490">
    <property type="entry name" value="HELICc"/>
    <property type="match status" value="1"/>
</dbReference>
<dbReference type="SMART" id="SM00487">
    <property type="entry name" value="DEXDc"/>
    <property type="match status" value="1"/>
</dbReference>
<evidence type="ECO:0000256" key="6">
    <source>
        <dbReference type="ARBA" id="ARBA00023125"/>
    </source>
</evidence>
<evidence type="ECO:0000256" key="7">
    <source>
        <dbReference type="ARBA" id="ARBA00023235"/>
    </source>
</evidence>
<dbReference type="Proteomes" id="UP000184550">
    <property type="component" value="Unassembled WGS sequence"/>
</dbReference>
<dbReference type="InterPro" id="IPR004589">
    <property type="entry name" value="DNA_helicase_ATP-dep_RecQ"/>
</dbReference>
<keyword evidence="13" id="KW-1185">Reference proteome</keyword>
<dbReference type="InterPro" id="IPR001650">
    <property type="entry name" value="Helicase_C-like"/>
</dbReference>
<dbReference type="EC" id="5.6.2.4" evidence="9"/>
<dbReference type="CDD" id="cd18018">
    <property type="entry name" value="DEXHc_RecQ4-like"/>
    <property type="match status" value="1"/>
</dbReference>
<evidence type="ECO:0000256" key="9">
    <source>
        <dbReference type="ARBA" id="ARBA00034808"/>
    </source>
</evidence>
<dbReference type="PANTHER" id="PTHR13710:SF105">
    <property type="entry name" value="ATP-DEPENDENT DNA HELICASE Q1"/>
    <property type="match status" value="1"/>
</dbReference>
<comment type="similarity">
    <text evidence="1">Belongs to the helicase family. RecQ subfamily.</text>
</comment>
<keyword evidence="4 12" id="KW-0347">Helicase</keyword>
<comment type="catalytic activity">
    <reaction evidence="8">
        <text>Couples ATP hydrolysis with the unwinding of duplex DNA by translocating in the 3'-5' direction.</text>
        <dbReference type="EC" id="5.6.2.4"/>
    </reaction>
</comment>
<dbReference type="AlphaFoldDB" id="A0A7Z9BKG7"/>
<dbReference type="SUPFAM" id="SSF52540">
    <property type="entry name" value="P-loop containing nucleoside triphosphate hydrolases"/>
    <property type="match status" value="1"/>
</dbReference>
<dbReference type="Pfam" id="PF00270">
    <property type="entry name" value="DEAD"/>
    <property type="match status" value="1"/>
</dbReference>
<accession>A0A7Z9BKG7</accession>
<dbReference type="GO" id="GO:0006281">
    <property type="term" value="P:DNA repair"/>
    <property type="evidence" value="ECO:0007669"/>
    <property type="project" value="TreeGrafter"/>
</dbReference>
<dbReference type="Pfam" id="PF00271">
    <property type="entry name" value="Helicase_C"/>
    <property type="match status" value="1"/>
</dbReference>
<dbReference type="Gene3D" id="3.40.50.300">
    <property type="entry name" value="P-loop containing nucleotide triphosphate hydrolases"/>
    <property type="match status" value="2"/>
</dbReference>
<evidence type="ECO:0000259" key="10">
    <source>
        <dbReference type="PROSITE" id="PS51192"/>
    </source>
</evidence>
<dbReference type="EMBL" id="CZCU02000124">
    <property type="protein sequence ID" value="VXD15729.1"/>
    <property type="molecule type" value="Genomic_DNA"/>
</dbReference>
<keyword evidence="5" id="KW-0067">ATP-binding</keyword>
<name>A0A7Z9BKG7_9CYAN</name>
<evidence type="ECO:0000313" key="12">
    <source>
        <dbReference type="EMBL" id="VXD15729.1"/>
    </source>
</evidence>
<sequence>MTEILQNQALLFLRKALNNPTANFREGQWEAIADLIQNRSQLLVVQRTGWGKSLVYFLATRLLRDQGSGPTLLISPLLALMRNQMVAAERIGVKAATINSDNQEQWDTIQTQLLAGEVDLLLISPERLGNEDFRNNILIPLSQKIGLFVVDEAHCISDWGHDFRPDYRRIVRILQALPQTIPVLATTATANNRVVEDIKTQLGDNLHIIRGALTRNSLKLQNIHLPNPASRLAWLAETLPHLPGSGIIYTLTVRDAEQVAEWLQTQGIDAKAYHGKSEEREPLENQLLNNEIKALVATTALGMGFDKPDLGFVIHYQRPGSVVHYYQQVGRAGRAVEQAYGILLCGDEDDDIINYFIQTAFPPEAHTQSILNALNQSQNGFSTPELEQYCNLSRGQIDKVLKLLSLEFPSPVVKQKTKWYATAIDYQSNSQKIELLTQIRRHEQAQMQDYMNSQSCLMEFLSTALDDPYAQPCGKCAVCLGQQLFPETAALETVNQAIQYLKRCDLIIEPRKQWPSKGALQIYNFSGNIKPGFKAEIGRALSLWGDAGWGELVKTGKYQKGYFDDALVQGVIEMIQRWQPQPMPTWVTCVPSLNRSELVPNFAQRLAQKLNLPFLPAVQKIRPTQPQKMMSNSYQQAHNLDGAFQIDRENIQKGAVFLIDDFVDSRWTLTIITALLRQGGSGQVFPLALALNSLSQSS</sequence>
<dbReference type="GO" id="GO:0005524">
    <property type="term" value="F:ATP binding"/>
    <property type="evidence" value="ECO:0007669"/>
    <property type="project" value="UniProtKB-KW"/>
</dbReference>
<evidence type="ECO:0000256" key="3">
    <source>
        <dbReference type="ARBA" id="ARBA00022801"/>
    </source>
</evidence>
<dbReference type="PROSITE" id="PS00690">
    <property type="entry name" value="DEAH_ATP_HELICASE"/>
    <property type="match status" value="1"/>
</dbReference>
<evidence type="ECO:0000259" key="11">
    <source>
        <dbReference type="PROSITE" id="PS51194"/>
    </source>
</evidence>
<keyword evidence="6" id="KW-0238">DNA-binding</keyword>
<evidence type="ECO:0000256" key="8">
    <source>
        <dbReference type="ARBA" id="ARBA00034617"/>
    </source>
</evidence>
<dbReference type="PROSITE" id="PS51194">
    <property type="entry name" value="HELICASE_CTER"/>
    <property type="match status" value="1"/>
</dbReference>
<dbReference type="GO" id="GO:0043138">
    <property type="term" value="F:3'-5' DNA helicase activity"/>
    <property type="evidence" value="ECO:0007669"/>
    <property type="project" value="UniProtKB-EC"/>
</dbReference>
<keyword evidence="7" id="KW-0413">Isomerase</keyword>
<dbReference type="GO" id="GO:0016787">
    <property type="term" value="F:hydrolase activity"/>
    <property type="evidence" value="ECO:0007669"/>
    <property type="project" value="UniProtKB-KW"/>
</dbReference>
<dbReference type="OrthoDB" id="9763310at2"/>
<dbReference type="GO" id="GO:0003677">
    <property type="term" value="F:DNA binding"/>
    <property type="evidence" value="ECO:0007669"/>
    <property type="project" value="UniProtKB-KW"/>
</dbReference>
<feature type="domain" description="Helicase C-terminal" evidence="11">
    <location>
        <begin position="231"/>
        <end position="382"/>
    </location>
</feature>
<dbReference type="InterPro" id="IPR027417">
    <property type="entry name" value="P-loop_NTPase"/>
</dbReference>
<dbReference type="GO" id="GO:0009378">
    <property type="term" value="F:four-way junction helicase activity"/>
    <property type="evidence" value="ECO:0007669"/>
    <property type="project" value="TreeGrafter"/>
</dbReference>
<dbReference type="InterPro" id="IPR011545">
    <property type="entry name" value="DEAD/DEAH_box_helicase_dom"/>
</dbReference>
<dbReference type="Gene3D" id="3.40.50.2020">
    <property type="match status" value="1"/>
</dbReference>
<dbReference type="GO" id="GO:0005737">
    <property type="term" value="C:cytoplasm"/>
    <property type="evidence" value="ECO:0007669"/>
    <property type="project" value="TreeGrafter"/>
</dbReference>
<dbReference type="GO" id="GO:0043590">
    <property type="term" value="C:bacterial nucleoid"/>
    <property type="evidence" value="ECO:0007669"/>
    <property type="project" value="TreeGrafter"/>
</dbReference>
<evidence type="ECO:0000256" key="4">
    <source>
        <dbReference type="ARBA" id="ARBA00022806"/>
    </source>
</evidence>
<dbReference type="GO" id="GO:0030894">
    <property type="term" value="C:replisome"/>
    <property type="evidence" value="ECO:0007669"/>
    <property type="project" value="TreeGrafter"/>
</dbReference>
<gene>
    <name evidence="12" type="ORF">PL8927_50175</name>
</gene>
<evidence type="ECO:0000256" key="5">
    <source>
        <dbReference type="ARBA" id="ARBA00022840"/>
    </source>
</evidence>
<feature type="domain" description="Helicase ATP-binding" evidence="10">
    <location>
        <begin position="33"/>
        <end position="208"/>
    </location>
</feature>
<proteinExistence type="inferred from homology"/>
<dbReference type="InterPro" id="IPR002464">
    <property type="entry name" value="DNA/RNA_helicase_DEAH_CS"/>
</dbReference>
<protein>
    <recommendedName>
        <fullName evidence="9">DNA 3'-5' helicase</fullName>
        <ecNumber evidence="9">5.6.2.4</ecNumber>
    </recommendedName>
</protein>
<dbReference type="RefSeq" id="WP_083616678.1">
    <property type="nucleotide sequence ID" value="NZ_LR734824.1"/>
</dbReference>
<evidence type="ECO:0000313" key="13">
    <source>
        <dbReference type="Proteomes" id="UP000184550"/>
    </source>
</evidence>
<dbReference type="PROSITE" id="PS51192">
    <property type="entry name" value="HELICASE_ATP_BIND_1"/>
    <property type="match status" value="1"/>
</dbReference>
<comment type="caution">
    <text evidence="12">The sequence shown here is derived from an EMBL/GenBank/DDBJ whole genome shotgun (WGS) entry which is preliminary data.</text>
</comment>
<reference evidence="12" key="1">
    <citation type="submission" date="2019-10" db="EMBL/GenBank/DDBJ databases">
        <authorList>
            <consortium name="Genoscope - CEA"/>
            <person name="William W."/>
        </authorList>
    </citation>
    <scope>NUCLEOTIDE SEQUENCE [LARGE SCALE GENOMIC DNA]</scope>
    <source>
        <strain evidence="12">BBR_PRJEB10992</strain>
    </source>
</reference>
<dbReference type="InterPro" id="IPR029057">
    <property type="entry name" value="PRTase-like"/>
</dbReference>
<evidence type="ECO:0000256" key="1">
    <source>
        <dbReference type="ARBA" id="ARBA00005446"/>
    </source>
</evidence>
<dbReference type="InterPro" id="IPR014001">
    <property type="entry name" value="Helicase_ATP-bd"/>
</dbReference>
<dbReference type="SUPFAM" id="SSF53271">
    <property type="entry name" value="PRTase-like"/>
    <property type="match status" value="1"/>
</dbReference>
<dbReference type="NCBIfam" id="TIGR00614">
    <property type="entry name" value="recQ_fam"/>
    <property type="match status" value="1"/>
</dbReference>
<evidence type="ECO:0000256" key="2">
    <source>
        <dbReference type="ARBA" id="ARBA00022741"/>
    </source>
</evidence>
<keyword evidence="3" id="KW-0378">Hydrolase</keyword>
<keyword evidence="2" id="KW-0547">Nucleotide-binding</keyword>
<dbReference type="PANTHER" id="PTHR13710">
    <property type="entry name" value="DNA HELICASE RECQ FAMILY MEMBER"/>
    <property type="match status" value="1"/>
</dbReference>